<gene>
    <name evidence="1" type="ORF">CAMGR0001_1611</name>
</gene>
<accession>C8PIF0</accession>
<protein>
    <submittedName>
        <fullName evidence="1">Uncharacterized protein</fullName>
    </submittedName>
</protein>
<reference evidence="1 2" key="1">
    <citation type="submission" date="2009-07" db="EMBL/GenBank/DDBJ databases">
        <authorList>
            <person name="Madupu R."/>
            <person name="Sebastian Y."/>
            <person name="Durkin A.S."/>
            <person name="Torralba M."/>
            <person name="Methe B."/>
            <person name="Sutton G.G."/>
            <person name="Strausberg R.L."/>
            <person name="Nelson K.E."/>
        </authorList>
    </citation>
    <scope>NUCLEOTIDE SEQUENCE [LARGE SCALE GENOMIC DNA]</scope>
    <source>
        <strain evidence="1 2">RM3268</strain>
    </source>
</reference>
<dbReference type="EMBL" id="ACYG01000027">
    <property type="protein sequence ID" value="EEV17315.1"/>
    <property type="molecule type" value="Genomic_DNA"/>
</dbReference>
<keyword evidence="2" id="KW-1185">Reference proteome</keyword>
<sequence>MRSLNLRLYLQLNSRREILNFSGAMHLAKFKNVARVVSFPRY</sequence>
<evidence type="ECO:0000313" key="1">
    <source>
        <dbReference type="EMBL" id="EEV17315.1"/>
    </source>
</evidence>
<proteinExistence type="predicted"/>
<dbReference type="Proteomes" id="UP000005709">
    <property type="component" value="Unassembled WGS sequence"/>
</dbReference>
<organism evidence="1 2">
    <name type="scientific">Campylobacter gracilis RM3268</name>
    <dbReference type="NCBI Taxonomy" id="553220"/>
    <lineage>
        <taxon>Bacteria</taxon>
        <taxon>Pseudomonadati</taxon>
        <taxon>Campylobacterota</taxon>
        <taxon>Epsilonproteobacteria</taxon>
        <taxon>Campylobacterales</taxon>
        <taxon>Campylobacteraceae</taxon>
        <taxon>Campylobacter</taxon>
    </lineage>
</organism>
<dbReference type="AlphaFoldDB" id="C8PIF0"/>
<name>C8PIF0_9BACT</name>
<evidence type="ECO:0000313" key="2">
    <source>
        <dbReference type="Proteomes" id="UP000005709"/>
    </source>
</evidence>
<comment type="caution">
    <text evidence="1">The sequence shown here is derived from an EMBL/GenBank/DDBJ whole genome shotgun (WGS) entry which is preliminary data.</text>
</comment>